<evidence type="ECO:0000256" key="5">
    <source>
        <dbReference type="SAM" id="MobiDB-lite"/>
    </source>
</evidence>
<dbReference type="InterPro" id="IPR044841">
    <property type="entry name" value="LUX/BOA-like"/>
</dbReference>
<keyword evidence="8" id="KW-1185">Reference proteome</keyword>
<keyword evidence="2" id="KW-0805">Transcription regulation</keyword>
<feature type="domain" description="HTH myb-type" evidence="6">
    <location>
        <begin position="190"/>
        <end position="249"/>
    </location>
</feature>
<dbReference type="Gene3D" id="3.40.50.720">
    <property type="entry name" value="NAD(P)-binding Rossmann-like Domain"/>
    <property type="match status" value="1"/>
</dbReference>
<feature type="compositionally biased region" description="Basic and acidic residues" evidence="5">
    <location>
        <begin position="463"/>
        <end position="476"/>
    </location>
</feature>
<sequence length="495" mass="56802">MLSLCGCRLELKYRKTKKKQCIDLMRQTTEEEIAKNARISLKGYREVTKVLKPILSLNRKNPVIQKEFIAIIICDVALIHELNGHCYMLKWASNSDPKLVMKGITHGACDYLVKLVRLKELRNVWEHVIRKKVESKSQPKSNNNQDKSNHEGKGGQEADSGDPYGKFNRKRKDKDEDFKDNGNEDDKSSTQKKPRVVWFIELHRKFIAAVNSLGIEKAVPKRILDLMNVEGLTRENVASHLQKYRLYLKRISQQENMVVAFGGVVDWVGKYFLKTIPQGVATTCYMALHQQVKGISGEYFIIWMSFYEQKGETASIISKTCWDFLSGLEQDVYGDPLVHPQDESYWGNVNPIGVRTCYDEGKRVAETLIFNYHRQHGIGFKGHLYDTDTYGLGSLFNLPEILQEEAEDKSVDAQQVDNSPITKLSNTVKGTYKFGMEIHNKMIYEAFKKLARYKYYKDKKVESEKAKASKEPEEKNVSPVKSGRGKGQSTLQYVK</sequence>
<name>A0ABQ5GGC9_9ASTR</name>
<comment type="subcellular location">
    <subcellularLocation>
        <location evidence="1">Nucleus</location>
    </subcellularLocation>
</comment>
<dbReference type="SUPFAM" id="SSF46689">
    <property type="entry name" value="Homeodomain-like"/>
    <property type="match status" value="1"/>
</dbReference>
<feature type="compositionally biased region" description="Basic and acidic residues" evidence="5">
    <location>
        <begin position="147"/>
        <end position="156"/>
    </location>
</feature>
<dbReference type="PROSITE" id="PS51294">
    <property type="entry name" value="HTH_MYB"/>
    <property type="match status" value="1"/>
</dbReference>
<dbReference type="Gene3D" id="1.10.10.60">
    <property type="entry name" value="Homeodomain-like"/>
    <property type="match status" value="1"/>
</dbReference>
<proteinExistence type="predicted"/>
<dbReference type="InterPro" id="IPR036291">
    <property type="entry name" value="NAD(P)-bd_dom_sf"/>
</dbReference>
<feature type="compositionally biased region" description="Basic and acidic residues" evidence="5">
    <location>
        <begin position="173"/>
        <end position="189"/>
    </location>
</feature>
<evidence type="ECO:0000259" key="6">
    <source>
        <dbReference type="PROSITE" id="PS51294"/>
    </source>
</evidence>
<organism evidence="7 8">
    <name type="scientific">Tanacetum coccineum</name>
    <dbReference type="NCBI Taxonomy" id="301880"/>
    <lineage>
        <taxon>Eukaryota</taxon>
        <taxon>Viridiplantae</taxon>
        <taxon>Streptophyta</taxon>
        <taxon>Embryophyta</taxon>
        <taxon>Tracheophyta</taxon>
        <taxon>Spermatophyta</taxon>
        <taxon>Magnoliopsida</taxon>
        <taxon>eudicotyledons</taxon>
        <taxon>Gunneridae</taxon>
        <taxon>Pentapetalae</taxon>
        <taxon>asterids</taxon>
        <taxon>campanulids</taxon>
        <taxon>Asterales</taxon>
        <taxon>Asteraceae</taxon>
        <taxon>Asteroideae</taxon>
        <taxon>Anthemideae</taxon>
        <taxon>Anthemidinae</taxon>
        <taxon>Tanacetum</taxon>
    </lineage>
</organism>
<evidence type="ECO:0000256" key="4">
    <source>
        <dbReference type="ARBA" id="ARBA00023242"/>
    </source>
</evidence>
<reference evidence="7" key="2">
    <citation type="submission" date="2022-01" db="EMBL/GenBank/DDBJ databases">
        <authorList>
            <person name="Yamashiro T."/>
            <person name="Shiraishi A."/>
            <person name="Satake H."/>
            <person name="Nakayama K."/>
        </authorList>
    </citation>
    <scope>NUCLEOTIDE SEQUENCE</scope>
</reference>
<dbReference type="InterPro" id="IPR017930">
    <property type="entry name" value="Myb_dom"/>
</dbReference>
<feature type="region of interest" description="Disordered" evidence="5">
    <location>
        <begin position="133"/>
        <end position="189"/>
    </location>
</feature>
<dbReference type="PANTHER" id="PTHR31442:SF40">
    <property type="entry name" value="HOMEODOMAIN-LIKE SUPERFAMILY PROTEIN"/>
    <property type="match status" value="1"/>
</dbReference>
<protein>
    <submittedName>
        <fullName evidence="7">Two-component response regulator ARR12-like protein</fullName>
    </submittedName>
</protein>
<accession>A0ABQ5GGC9</accession>
<comment type="caution">
    <text evidence="7">The sequence shown here is derived from an EMBL/GenBank/DDBJ whole genome shotgun (WGS) entry which is preliminary data.</text>
</comment>
<evidence type="ECO:0000256" key="3">
    <source>
        <dbReference type="ARBA" id="ARBA00023163"/>
    </source>
</evidence>
<reference evidence="7" key="1">
    <citation type="journal article" date="2022" name="Int. J. Mol. Sci.">
        <title>Draft Genome of Tanacetum Coccineum: Genomic Comparison of Closely Related Tanacetum-Family Plants.</title>
        <authorList>
            <person name="Yamashiro T."/>
            <person name="Shiraishi A."/>
            <person name="Nakayama K."/>
            <person name="Satake H."/>
        </authorList>
    </citation>
    <scope>NUCLEOTIDE SEQUENCE</scope>
</reference>
<dbReference type="SUPFAM" id="SSF52172">
    <property type="entry name" value="CheY-like"/>
    <property type="match status" value="1"/>
</dbReference>
<feature type="region of interest" description="Disordered" evidence="5">
    <location>
        <begin position="463"/>
        <end position="495"/>
    </location>
</feature>
<evidence type="ECO:0000256" key="1">
    <source>
        <dbReference type="ARBA" id="ARBA00004123"/>
    </source>
</evidence>
<evidence type="ECO:0000313" key="8">
    <source>
        <dbReference type="Proteomes" id="UP001151760"/>
    </source>
</evidence>
<dbReference type="InterPro" id="IPR011006">
    <property type="entry name" value="CheY-like_superfamily"/>
</dbReference>
<keyword evidence="3" id="KW-0804">Transcription</keyword>
<dbReference type="PANTHER" id="PTHR31442">
    <property type="entry name" value="HOMEODOMAIN-LIKE SUPERFAMILY PROTEIN-RELATED"/>
    <property type="match status" value="1"/>
</dbReference>
<dbReference type="InterPro" id="IPR009057">
    <property type="entry name" value="Homeodomain-like_sf"/>
</dbReference>
<evidence type="ECO:0000313" key="7">
    <source>
        <dbReference type="EMBL" id="GJT74788.1"/>
    </source>
</evidence>
<evidence type="ECO:0000256" key="2">
    <source>
        <dbReference type="ARBA" id="ARBA00023015"/>
    </source>
</evidence>
<dbReference type="SUPFAM" id="SSF51735">
    <property type="entry name" value="NAD(P)-binding Rossmann-fold domains"/>
    <property type="match status" value="1"/>
</dbReference>
<gene>
    <name evidence="7" type="ORF">Tco_1041513</name>
</gene>
<dbReference type="EMBL" id="BQNB010018471">
    <property type="protein sequence ID" value="GJT74788.1"/>
    <property type="molecule type" value="Genomic_DNA"/>
</dbReference>
<dbReference type="InterPro" id="IPR006447">
    <property type="entry name" value="Myb_dom_plants"/>
</dbReference>
<keyword evidence="4" id="KW-0539">Nucleus</keyword>
<dbReference type="Proteomes" id="UP001151760">
    <property type="component" value="Unassembled WGS sequence"/>
</dbReference>
<dbReference type="NCBIfam" id="TIGR01557">
    <property type="entry name" value="myb_SHAQKYF"/>
    <property type="match status" value="1"/>
</dbReference>